<dbReference type="Pfam" id="PF13456">
    <property type="entry name" value="RVT_3"/>
    <property type="match status" value="1"/>
</dbReference>
<feature type="compositionally biased region" description="Acidic residues" evidence="1">
    <location>
        <begin position="111"/>
        <end position="121"/>
    </location>
</feature>
<feature type="domain" description="RNase H type-1" evidence="2">
    <location>
        <begin position="5"/>
        <end position="96"/>
    </location>
</feature>
<proteinExistence type="predicted"/>
<dbReference type="PANTHER" id="PTHR47074:SF61">
    <property type="entry name" value="RNASE H TYPE-1 DOMAIN-CONTAINING PROTEIN"/>
    <property type="match status" value="1"/>
</dbReference>
<feature type="region of interest" description="Disordered" evidence="1">
    <location>
        <begin position="111"/>
        <end position="139"/>
    </location>
</feature>
<keyword evidence="4" id="KW-1185">Reference proteome</keyword>
<evidence type="ECO:0000259" key="2">
    <source>
        <dbReference type="Pfam" id="PF13456"/>
    </source>
</evidence>
<reference evidence="3 4" key="1">
    <citation type="journal article" date="2019" name="Genome Biol. Evol.">
        <title>Insights into the evolution of the New World diploid cottons (Gossypium, subgenus Houzingenia) based on genome sequencing.</title>
        <authorList>
            <person name="Grover C.E."/>
            <person name="Arick M.A. 2nd"/>
            <person name="Thrash A."/>
            <person name="Conover J.L."/>
            <person name="Sanders W.S."/>
            <person name="Peterson D.G."/>
            <person name="Frelichowski J.E."/>
            <person name="Scheffler J.A."/>
            <person name="Scheffler B.E."/>
            <person name="Wendel J.F."/>
        </authorList>
    </citation>
    <scope>NUCLEOTIDE SEQUENCE [LARGE SCALE GENOMIC DNA]</scope>
    <source>
        <strain evidence="3">4</strain>
        <tissue evidence="3">Leaf</tissue>
    </source>
</reference>
<dbReference type="Proteomes" id="UP000593574">
    <property type="component" value="Unassembled WGS sequence"/>
</dbReference>
<organism evidence="3 4">
    <name type="scientific">Gossypium laxum</name>
    <dbReference type="NCBI Taxonomy" id="34288"/>
    <lineage>
        <taxon>Eukaryota</taxon>
        <taxon>Viridiplantae</taxon>
        <taxon>Streptophyta</taxon>
        <taxon>Embryophyta</taxon>
        <taxon>Tracheophyta</taxon>
        <taxon>Spermatophyta</taxon>
        <taxon>Magnoliopsida</taxon>
        <taxon>eudicotyledons</taxon>
        <taxon>Gunneridae</taxon>
        <taxon>Pentapetalae</taxon>
        <taxon>rosids</taxon>
        <taxon>malvids</taxon>
        <taxon>Malvales</taxon>
        <taxon>Malvaceae</taxon>
        <taxon>Malvoideae</taxon>
        <taxon>Gossypium</taxon>
    </lineage>
</organism>
<accession>A0A7J8ZBQ0</accession>
<gene>
    <name evidence="3" type="ORF">Golax_024075</name>
</gene>
<dbReference type="PANTHER" id="PTHR47074">
    <property type="entry name" value="BNAC02G40300D PROTEIN"/>
    <property type="match status" value="1"/>
</dbReference>
<dbReference type="CDD" id="cd06222">
    <property type="entry name" value="RNase_H_like"/>
    <property type="match status" value="1"/>
</dbReference>
<protein>
    <recommendedName>
        <fullName evidence="2">RNase H type-1 domain-containing protein</fullName>
    </recommendedName>
</protein>
<dbReference type="InterPro" id="IPR044730">
    <property type="entry name" value="RNase_H-like_dom_plant"/>
</dbReference>
<comment type="caution">
    <text evidence="3">The sequence shown here is derived from an EMBL/GenBank/DDBJ whole genome shotgun (WGS) entry which is preliminary data.</text>
</comment>
<dbReference type="InterPro" id="IPR002156">
    <property type="entry name" value="RNaseH_domain"/>
</dbReference>
<dbReference type="InterPro" id="IPR052929">
    <property type="entry name" value="RNase_H-like_EbsB-rel"/>
</dbReference>
<dbReference type="Gene3D" id="3.30.420.10">
    <property type="entry name" value="Ribonuclease H-like superfamily/Ribonuclease H"/>
    <property type="match status" value="1"/>
</dbReference>
<sequence>MGSCAYPVKYVRDLTTVEAYACLKGVVFLEEMGFGEVIVEGDSITAIKKLRSPENDRSLIGVIINRIKEKTRIFRSIEFRYIPLGANEVAHAVAAWRRGCNSSTFWMEETPSEAESVEETEFVTGSPRNSEIRGTGGRK</sequence>
<evidence type="ECO:0000313" key="3">
    <source>
        <dbReference type="EMBL" id="MBA0709002.1"/>
    </source>
</evidence>
<name>A0A7J8ZBQ0_9ROSI</name>
<dbReference type="GO" id="GO:0003676">
    <property type="term" value="F:nucleic acid binding"/>
    <property type="evidence" value="ECO:0007669"/>
    <property type="project" value="InterPro"/>
</dbReference>
<evidence type="ECO:0000256" key="1">
    <source>
        <dbReference type="SAM" id="MobiDB-lite"/>
    </source>
</evidence>
<evidence type="ECO:0000313" key="4">
    <source>
        <dbReference type="Proteomes" id="UP000593574"/>
    </source>
</evidence>
<dbReference type="AlphaFoldDB" id="A0A7J8ZBQ0"/>
<dbReference type="GO" id="GO:0004523">
    <property type="term" value="F:RNA-DNA hybrid ribonuclease activity"/>
    <property type="evidence" value="ECO:0007669"/>
    <property type="project" value="InterPro"/>
</dbReference>
<dbReference type="EMBL" id="JABEZV010000004">
    <property type="protein sequence ID" value="MBA0709002.1"/>
    <property type="molecule type" value="Genomic_DNA"/>
</dbReference>
<dbReference type="InterPro" id="IPR036397">
    <property type="entry name" value="RNaseH_sf"/>
</dbReference>